<name>A0A4Y2PKI8_ARAVE</name>
<dbReference type="EMBL" id="BGPR01216118">
    <property type="protein sequence ID" value="GBN52488.1"/>
    <property type="molecule type" value="Genomic_DNA"/>
</dbReference>
<sequence>MVVRGPLIRIRYRFTLTGLVCCLGRLSLLTISADMRERVDPVSITMLTLSSKVCDI</sequence>
<dbReference type="AlphaFoldDB" id="A0A4Y2PKI8"/>
<accession>A0A4Y2PKI8</accession>
<evidence type="ECO:0000313" key="2">
    <source>
        <dbReference type="Proteomes" id="UP000499080"/>
    </source>
</evidence>
<evidence type="ECO:0000313" key="1">
    <source>
        <dbReference type="EMBL" id="GBN52488.1"/>
    </source>
</evidence>
<protein>
    <submittedName>
        <fullName evidence="1">Uncharacterized protein</fullName>
    </submittedName>
</protein>
<comment type="caution">
    <text evidence="1">The sequence shown here is derived from an EMBL/GenBank/DDBJ whole genome shotgun (WGS) entry which is preliminary data.</text>
</comment>
<organism evidence="1 2">
    <name type="scientific">Araneus ventricosus</name>
    <name type="common">Orbweaver spider</name>
    <name type="synonym">Epeira ventricosa</name>
    <dbReference type="NCBI Taxonomy" id="182803"/>
    <lineage>
        <taxon>Eukaryota</taxon>
        <taxon>Metazoa</taxon>
        <taxon>Ecdysozoa</taxon>
        <taxon>Arthropoda</taxon>
        <taxon>Chelicerata</taxon>
        <taxon>Arachnida</taxon>
        <taxon>Araneae</taxon>
        <taxon>Araneomorphae</taxon>
        <taxon>Entelegynae</taxon>
        <taxon>Araneoidea</taxon>
        <taxon>Araneidae</taxon>
        <taxon>Araneus</taxon>
    </lineage>
</organism>
<keyword evidence="2" id="KW-1185">Reference proteome</keyword>
<reference evidence="1 2" key="1">
    <citation type="journal article" date="2019" name="Sci. Rep.">
        <title>Orb-weaving spider Araneus ventricosus genome elucidates the spidroin gene catalogue.</title>
        <authorList>
            <person name="Kono N."/>
            <person name="Nakamura H."/>
            <person name="Ohtoshi R."/>
            <person name="Moran D.A.P."/>
            <person name="Shinohara A."/>
            <person name="Yoshida Y."/>
            <person name="Fujiwara M."/>
            <person name="Mori M."/>
            <person name="Tomita M."/>
            <person name="Arakawa K."/>
        </authorList>
    </citation>
    <scope>NUCLEOTIDE SEQUENCE [LARGE SCALE GENOMIC DNA]</scope>
</reference>
<dbReference type="Proteomes" id="UP000499080">
    <property type="component" value="Unassembled WGS sequence"/>
</dbReference>
<gene>
    <name evidence="1" type="ORF">AVEN_221191_1</name>
</gene>
<proteinExistence type="predicted"/>
<feature type="non-terminal residue" evidence="1">
    <location>
        <position position="56"/>
    </location>
</feature>